<feature type="transmembrane region" description="Helical" evidence="1">
    <location>
        <begin position="45"/>
        <end position="64"/>
    </location>
</feature>
<evidence type="ECO:0000313" key="3">
    <source>
        <dbReference type="Proteomes" id="UP001607302"/>
    </source>
</evidence>
<comment type="caution">
    <text evidence="2">The sequence shown here is derived from an EMBL/GenBank/DDBJ whole genome shotgun (WGS) entry which is preliminary data.</text>
</comment>
<keyword evidence="1" id="KW-0472">Membrane</keyword>
<dbReference type="PROSITE" id="PS51221">
    <property type="entry name" value="TTL"/>
    <property type="match status" value="1"/>
</dbReference>
<dbReference type="PANTHER" id="PTHR47113">
    <property type="entry name" value="LD09343P"/>
    <property type="match status" value="1"/>
</dbReference>
<dbReference type="InterPro" id="IPR053317">
    <property type="entry name" value="Tubulin_polyglutamylase"/>
</dbReference>
<dbReference type="Pfam" id="PF03133">
    <property type="entry name" value="TTL"/>
    <property type="match status" value="1"/>
</dbReference>
<name>A0ABD1ZYY6_VESSQ</name>
<gene>
    <name evidence="2" type="ORF">V1478_017640</name>
</gene>
<dbReference type="Gene3D" id="3.30.470.20">
    <property type="entry name" value="ATP-grasp fold, B domain"/>
    <property type="match status" value="1"/>
</dbReference>
<protein>
    <submittedName>
        <fullName evidence="2">Tubulin polyglutamylase ttll-15</fullName>
    </submittedName>
</protein>
<evidence type="ECO:0000313" key="2">
    <source>
        <dbReference type="EMBL" id="KAL2712685.1"/>
    </source>
</evidence>
<dbReference type="Proteomes" id="UP001607302">
    <property type="component" value="Unassembled WGS sequence"/>
</dbReference>
<dbReference type="EMBL" id="JAUDFV010000165">
    <property type="protein sequence ID" value="KAL2712685.1"/>
    <property type="molecule type" value="Genomic_DNA"/>
</dbReference>
<dbReference type="AlphaFoldDB" id="A0ABD1ZYY6"/>
<keyword evidence="1" id="KW-1133">Transmembrane helix</keyword>
<reference evidence="2 3" key="1">
    <citation type="journal article" date="2024" name="Ann. Entomol. Soc. Am.">
        <title>Genomic analyses of the southern and eastern yellowjacket wasps (Hymenoptera: Vespidae) reveal evolutionary signatures of social life.</title>
        <authorList>
            <person name="Catto M.A."/>
            <person name="Caine P.B."/>
            <person name="Orr S.E."/>
            <person name="Hunt B.G."/>
            <person name="Goodisman M.A.D."/>
        </authorList>
    </citation>
    <scope>NUCLEOTIDE SEQUENCE [LARGE SCALE GENOMIC DNA]</scope>
    <source>
        <strain evidence="2">233</strain>
        <tissue evidence="2">Head and thorax</tissue>
    </source>
</reference>
<dbReference type="SUPFAM" id="SSF56059">
    <property type="entry name" value="Glutathione synthetase ATP-binding domain-like"/>
    <property type="match status" value="1"/>
</dbReference>
<sequence length="519" mass="61159">MLIRPNIVLSKSNTMTLKKKKKNKKKVQEERAYIMNKKLKSTFQMFFYFAVGLTLLIGISYFLYNQSRIRKMYKQIVQVKEKKPTFLIYNKYNNTIEHLKHIFVVLERLGFQPATNETEWDLLWSHEYPFITLATVLKNLQPHQRINHFPGCGYITNKGHLSTSEGRYIPKAFKIPKDKDLFLTYATLYPDKYFLKKSNGHRGIKVIKINDVNFNDTDSFVQEFIDRPYLIDNYKFDIGIYTVFTSIDPLRVYVYKGDVLLRFCSVQYYPFDSNNLDKYVIGDDYRPIWNVPSLKNYYTHLGFSMKDSLDAYIRSKGKDPQKIWNNIHEAIREVALMKEGLVKEAIQRFGGGRNYFELVRFDFTLDEDLNVYTMEANMSPNLSSAHYPPNQLLYEQVIFNLFALVGIGQRIKENHFETRNKVGHEMEVATKNLVVLPELCVDCKDCFIIECQLCSPCFTSETKVILSQSYKEHQNKMDFQRIFPPPIVKGMVLKDYTLRNQLLIRWYQGKCALDHTWCI</sequence>
<keyword evidence="1" id="KW-0812">Transmembrane</keyword>
<organism evidence="2 3">
    <name type="scientific">Vespula squamosa</name>
    <name type="common">Southern yellow jacket</name>
    <name type="synonym">Wasp</name>
    <dbReference type="NCBI Taxonomy" id="30214"/>
    <lineage>
        <taxon>Eukaryota</taxon>
        <taxon>Metazoa</taxon>
        <taxon>Ecdysozoa</taxon>
        <taxon>Arthropoda</taxon>
        <taxon>Hexapoda</taxon>
        <taxon>Insecta</taxon>
        <taxon>Pterygota</taxon>
        <taxon>Neoptera</taxon>
        <taxon>Endopterygota</taxon>
        <taxon>Hymenoptera</taxon>
        <taxon>Apocrita</taxon>
        <taxon>Aculeata</taxon>
        <taxon>Vespoidea</taxon>
        <taxon>Vespidae</taxon>
        <taxon>Vespinae</taxon>
        <taxon>Vespula</taxon>
    </lineage>
</organism>
<dbReference type="PANTHER" id="PTHR47113:SF1">
    <property type="entry name" value="LD09343P"/>
    <property type="match status" value="1"/>
</dbReference>
<evidence type="ECO:0000256" key="1">
    <source>
        <dbReference type="SAM" id="Phobius"/>
    </source>
</evidence>
<keyword evidence="3" id="KW-1185">Reference proteome</keyword>
<accession>A0ABD1ZYY6</accession>
<dbReference type="InterPro" id="IPR004344">
    <property type="entry name" value="TTL/TTLL_fam"/>
</dbReference>
<proteinExistence type="predicted"/>